<dbReference type="Proteomes" id="UP000030680">
    <property type="component" value="Unassembled WGS sequence"/>
</dbReference>
<dbReference type="AlphaFoldDB" id="M2X698"/>
<dbReference type="OrthoDB" id="10356132at2759"/>
<evidence type="ECO:0000259" key="1">
    <source>
        <dbReference type="Pfam" id="PF10075"/>
    </source>
</evidence>
<accession>M2X698</accession>
<dbReference type="eggNOG" id="KOG4414">
    <property type="taxonomic scope" value="Eukaryota"/>
</dbReference>
<dbReference type="Gene3D" id="1.25.40.990">
    <property type="match status" value="1"/>
</dbReference>
<evidence type="ECO:0000313" key="2">
    <source>
        <dbReference type="EMBL" id="EME32035.1"/>
    </source>
</evidence>
<dbReference type="Gramene" id="EME32035">
    <property type="protein sequence ID" value="EME32035"/>
    <property type="gene ID" value="Gasu_07810"/>
</dbReference>
<protein>
    <submittedName>
        <fullName evidence="2">COP9 signalosome complex subunit 8</fullName>
    </submittedName>
</protein>
<dbReference type="GeneID" id="17090638"/>
<evidence type="ECO:0000313" key="3">
    <source>
        <dbReference type="Proteomes" id="UP000030680"/>
    </source>
</evidence>
<name>M2X698_GALSU</name>
<dbReference type="InterPro" id="IPR033464">
    <property type="entry name" value="CSN8_PSD8_EIF3K"/>
</dbReference>
<dbReference type="RefSeq" id="XP_005708555.1">
    <property type="nucleotide sequence ID" value="XM_005708498.1"/>
</dbReference>
<proteinExistence type="predicted"/>
<reference evidence="3" key="1">
    <citation type="journal article" date="2013" name="Science">
        <title>Gene transfer from bacteria and archaea facilitated evolution of an extremophilic eukaryote.</title>
        <authorList>
            <person name="Schonknecht G."/>
            <person name="Chen W.H."/>
            <person name="Ternes C.M."/>
            <person name="Barbier G.G."/>
            <person name="Shrestha R.P."/>
            <person name="Stanke M."/>
            <person name="Brautigam A."/>
            <person name="Baker B.J."/>
            <person name="Banfield J.F."/>
            <person name="Garavito R.M."/>
            <person name="Carr K."/>
            <person name="Wilkerson C."/>
            <person name="Rensing S.A."/>
            <person name="Gagneul D."/>
            <person name="Dickenson N.E."/>
            <person name="Oesterhelt C."/>
            <person name="Lercher M.J."/>
            <person name="Weber A.P."/>
        </authorList>
    </citation>
    <scope>NUCLEOTIDE SEQUENCE [LARGE SCALE GENOMIC DNA]</scope>
    <source>
        <strain evidence="3">074W</strain>
    </source>
</reference>
<gene>
    <name evidence="2" type="ORF">Gasu_07810</name>
</gene>
<dbReference type="STRING" id="130081.M2X698"/>
<dbReference type="Pfam" id="PF10075">
    <property type="entry name" value="CSN8_PSD8_EIF3K"/>
    <property type="match status" value="1"/>
</dbReference>
<keyword evidence="3" id="KW-1185">Reference proteome</keyword>
<dbReference type="EMBL" id="KB454488">
    <property type="protein sequence ID" value="EME32035.1"/>
    <property type="molecule type" value="Genomic_DNA"/>
</dbReference>
<dbReference type="KEGG" id="gsl:Gasu_07810"/>
<organism evidence="2 3">
    <name type="scientific">Galdieria sulphuraria</name>
    <name type="common">Red alga</name>
    <dbReference type="NCBI Taxonomy" id="130081"/>
    <lineage>
        <taxon>Eukaryota</taxon>
        <taxon>Rhodophyta</taxon>
        <taxon>Bangiophyceae</taxon>
        <taxon>Galdieriales</taxon>
        <taxon>Galdieriaceae</taxon>
        <taxon>Galdieria</taxon>
    </lineage>
</organism>
<feature type="domain" description="CSN8/PSMD8/EIF3K" evidence="1">
    <location>
        <begin position="47"/>
        <end position="174"/>
    </location>
</feature>
<sequence>MVDDIHNYSTFTAQHLSEALKLKDYKTSIVICEELELQSSLQGQPFEYYTLYFFLLLLQNERNLAHFLWKRCPYAQREPRMLTLREIALALSREDYKTAFSLCQTTDWQELNEVAHDFLEVWKTRLIQKLQLTYTFISVDDCCRYLGINREEWIAIAKPYWHMEGEYVFLNEKRVETEEEEEEESTTIVDPLETWTRQWIGLAKHGEL</sequence>